<dbReference type="GO" id="GO:0003677">
    <property type="term" value="F:DNA binding"/>
    <property type="evidence" value="ECO:0007669"/>
    <property type="project" value="UniProtKB-KW"/>
</dbReference>
<dbReference type="PANTHER" id="PTHR46558:SF4">
    <property type="entry name" value="DNA-BIDING PHAGE PROTEIN"/>
    <property type="match status" value="1"/>
</dbReference>
<organism evidence="4 5">
    <name type="scientific">Levilactobacillus acidifarinae DSM 19394 = JCM 15949</name>
    <dbReference type="NCBI Taxonomy" id="1423715"/>
    <lineage>
        <taxon>Bacteria</taxon>
        <taxon>Bacillati</taxon>
        <taxon>Bacillota</taxon>
        <taxon>Bacilli</taxon>
        <taxon>Lactobacillales</taxon>
        <taxon>Lactobacillaceae</taxon>
        <taxon>Levilactobacillus</taxon>
    </lineage>
</organism>
<dbReference type="Proteomes" id="UP000051955">
    <property type="component" value="Unassembled WGS sequence"/>
</dbReference>
<keyword evidence="2" id="KW-1133">Transmembrane helix</keyword>
<feature type="domain" description="HTH cro/C1-type" evidence="3">
    <location>
        <begin position="12"/>
        <end position="66"/>
    </location>
</feature>
<dbReference type="PROSITE" id="PS50943">
    <property type="entry name" value="HTH_CROC1"/>
    <property type="match status" value="1"/>
</dbReference>
<keyword evidence="1" id="KW-0238">DNA-binding</keyword>
<accession>A0A0R1LS62</accession>
<evidence type="ECO:0000313" key="5">
    <source>
        <dbReference type="Proteomes" id="UP000051955"/>
    </source>
</evidence>
<dbReference type="PATRIC" id="fig|1423715.3.peg.42"/>
<dbReference type="Pfam" id="PF01381">
    <property type="entry name" value="HTH_3"/>
    <property type="match status" value="1"/>
</dbReference>
<reference evidence="4 5" key="1">
    <citation type="journal article" date="2015" name="Genome Announc.">
        <title>Expanding the biotechnology potential of lactobacilli through comparative genomics of 213 strains and associated genera.</title>
        <authorList>
            <person name="Sun Z."/>
            <person name="Harris H.M."/>
            <person name="McCann A."/>
            <person name="Guo C."/>
            <person name="Argimon S."/>
            <person name="Zhang W."/>
            <person name="Yang X."/>
            <person name="Jeffery I.B."/>
            <person name="Cooney J.C."/>
            <person name="Kagawa T.F."/>
            <person name="Liu W."/>
            <person name="Song Y."/>
            <person name="Salvetti E."/>
            <person name="Wrobel A."/>
            <person name="Rasinkangas P."/>
            <person name="Parkhill J."/>
            <person name="Rea M.C."/>
            <person name="O'Sullivan O."/>
            <person name="Ritari J."/>
            <person name="Douillard F.P."/>
            <person name="Paul Ross R."/>
            <person name="Yang R."/>
            <person name="Briner A.E."/>
            <person name="Felis G.E."/>
            <person name="de Vos W.M."/>
            <person name="Barrangou R."/>
            <person name="Klaenhammer T.R."/>
            <person name="Caufield P.W."/>
            <person name="Cui Y."/>
            <person name="Zhang H."/>
            <person name="O'Toole P.W."/>
        </authorList>
    </citation>
    <scope>NUCLEOTIDE SEQUENCE [LARGE SCALE GENOMIC DNA]</scope>
    <source>
        <strain evidence="4 5">DSM 19394</strain>
    </source>
</reference>
<proteinExistence type="predicted"/>
<sequence length="219" mass="24726">MEVGQVSFAENLKELRHRRGMTQAAIATQLHVSRKTVSSWETGRTYPDVTMLVHISDAYQVSLDSLLKEDLGLLTHFQQQDQANLRRQRWGRWSLAVNVGAVLMYYFLAFLRVNVDWLSSLLLLNLIVLWQSGRQFTDWSPKGWRMVAIIGAVVLVNVAFMLMAYAHVPLAYTGTQPSSDFAVGVVMGRLFDRAGTVIILSLCDTFAIFGRMAPSRDEN</sequence>
<comment type="caution">
    <text evidence="4">The sequence shown here is derived from an EMBL/GenBank/DDBJ whole genome shotgun (WGS) entry which is preliminary data.</text>
</comment>
<evidence type="ECO:0000256" key="1">
    <source>
        <dbReference type="ARBA" id="ARBA00023125"/>
    </source>
</evidence>
<protein>
    <recommendedName>
        <fullName evidence="3">HTH cro/C1-type domain-containing protein</fullName>
    </recommendedName>
</protein>
<evidence type="ECO:0000256" key="2">
    <source>
        <dbReference type="SAM" id="Phobius"/>
    </source>
</evidence>
<dbReference type="PANTHER" id="PTHR46558">
    <property type="entry name" value="TRACRIPTIONAL REGULATORY PROTEIN-RELATED-RELATED"/>
    <property type="match status" value="1"/>
</dbReference>
<dbReference type="SUPFAM" id="SSF47413">
    <property type="entry name" value="lambda repressor-like DNA-binding domains"/>
    <property type="match status" value="1"/>
</dbReference>
<evidence type="ECO:0000313" key="4">
    <source>
        <dbReference type="EMBL" id="KRK95625.1"/>
    </source>
</evidence>
<dbReference type="InterPro" id="IPR001387">
    <property type="entry name" value="Cro/C1-type_HTH"/>
</dbReference>
<feature type="transmembrane region" description="Helical" evidence="2">
    <location>
        <begin position="146"/>
        <end position="170"/>
    </location>
</feature>
<gene>
    <name evidence="4" type="ORF">FD25_GL000040</name>
</gene>
<name>A0A0R1LS62_9LACO</name>
<feature type="transmembrane region" description="Helical" evidence="2">
    <location>
        <begin position="93"/>
        <end position="111"/>
    </location>
</feature>
<dbReference type="CDD" id="cd00093">
    <property type="entry name" value="HTH_XRE"/>
    <property type="match status" value="1"/>
</dbReference>
<dbReference type="InterPro" id="IPR010982">
    <property type="entry name" value="Lambda_DNA-bd_dom_sf"/>
</dbReference>
<evidence type="ECO:0000259" key="3">
    <source>
        <dbReference type="PROSITE" id="PS50943"/>
    </source>
</evidence>
<dbReference type="EMBL" id="AZDV01000006">
    <property type="protein sequence ID" value="KRK95625.1"/>
    <property type="molecule type" value="Genomic_DNA"/>
</dbReference>
<keyword evidence="2" id="KW-0812">Transmembrane</keyword>
<dbReference type="AlphaFoldDB" id="A0A0R1LS62"/>
<dbReference type="STRING" id="1423715.FD25_GL000040"/>
<dbReference type="Gene3D" id="1.10.260.40">
    <property type="entry name" value="lambda repressor-like DNA-binding domains"/>
    <property type="match status" value="1"/>
</dbReference>
<keyword evidence="5" id="KW-1185">Reference proteome</keyword>
<keyword evidence="2" id="KW-0472">Membrane</keyword>
<dbReference type="SMART" id="SM00530">
    <property type="entry name" value="HTH_XRE"/>
    <property type="match status" value="1"/>
</dbReference>